<dbReference type="Pfam" id="PF00155">
    <property type="entry name" value="Aminotran_1_2"/>
    <property type="match status" value="1"/>
</dbReference>
<evidence type="ECO:0000256" key="6">
    <source>
        <dbReference type="RuleBase" id="RU000481"/>
    </source>
</evidence>
<dbReference type="GO" id="GO:0030170">
    <property type="term" value="F:pyridoxal phosphate binding"/>
    <property type="evidence" value="ECO:0007669"/>
    <property type="project" value="InterPro"/>
</dbReference>
<name>A0A1R1ATJ2_PAELA</name>
<dbReference type="AlphaFoldDB" id="A0A1R1ATJ2"/>
<dbReference type="OrthoDB" id="9813612at2"/>
<evidence type="ECO:0000256" key="1">
    <source>
        <dbReference type="ARBA" id="ARBA00001933"/>
    </source>
</evidence>
<dbReference type="EC" id="2.6.1.-" evidence="6"/>
<accession>A0A1R1ATJ2</accession>
<comment type="caution">
    <text evidence="8">The sequence shown here is derived from an EMBL/GenBank/DDBJ whole genome shotgun (WGS) entry which is preliminary data.</text>
</comment>
<gene>
    <name evidence="8" type="ORF">BK123_28120</name>
</gene>
<evidence type="ECO:0000256" key="3">
    <source>
        <dbReference type="ARBA" id="ARBA00022576"/>
    </source>
</evidence>
<dbReference type="Gene3D" id="3.40.640.10">
    <property type="entry name" value="Type I PLP-dependent aspartate aminotransferase-like (Major domain)"/>
    <property type="match status" value="1"/>
</dbReference>
<evidence type="ECO:0000313" key="9">
    <source>
        <dbReference type="Proteomes" id="UP000187074"/>
    </source>
</evidence>
<dbReference type="STRING" id="1401.BK123_28120"/>
<keyword evidence="3 6" id="KW-0032">Aminotransferase</keyword>
<evidence type="ECO:0000256" key="2">
    <source>
        <dbReference type="ARBA" id="ARBA00007441"/>
    </source>
</evidence>
<dbReference type="Gene3D" id="3.90.1150.10">
    <property type="entry name" value="Aspartate Aminotransferase, domain 1"/>
    <property type="match status" value="1"/>
</dbReference>
<protein>
    <recommendedName>
        <fullName evidence="6">Aminotransferase</fullName>
        <ecNumber evidence="6">2.6.1.-</ecNumber>
    </recommendedName>
</protein>
<keyword evidence="5" id="KW-0663">Pyridoxal phosphate</keyword>
<organism evidence="8 9">
    <name type="scientific">Paenibacillus lautus</name>
    <name type="common">Bacillus lautus</name>
    <dbReference type="NCBI Taxonomy" id="1401"/>
    <lineage>
        <taxon>Bacteria</taxon>
        <taxon>Bacillati</taxon>
        <taxon>Bacillota</taxon>
        <taxon>Bacilli</taxon>
        <taxon>Bacillales</taxon>
        <taxon>Paenibacillaceae</taxon>
        <taxon>Paenibacillus</taxon>
    </lineage>
</organism>
<dbReference type="InterPro" id="IPR050596">
    <property type="entry name" value="AspAT/PAT-like"/>
</dbReference>
<dbReference type="Proteomes" id="UP000187074">
    <property type="component" value="Unassembled WGS sequence"/>
</dbReference>
<comment type="similarity">
    <text evidence="2 6">Belongs to the class-I pyridoxal-phosphate-dependent aminotransferase family.</text>
</comment>
<comment type="cofactor">
    <cofactor evidence="1 6">
        <name>pyridoxal 5'-phosphate</name>
        <dbReference type="ChEBI" id="CHEBI:597326"/>
    </cofactor>
</comment>
<evidence type="ECO:0000256" key="5">
    <source>
        <dbReference type="ARBA" id="ARBA00022898"/>
    </source>
</evidence>
<dbReference type="FunFam" id="3.40.640.10:FF:000033">
    <property type="entry name" value="Aspartate aminotransferase"/>
    <property type="match status" value="1"/>
</dbReference>
<dbReference type="InterPro" id="IPR004839">
    <property type="entry name" value="Aminotransferase_I/II_large"/>
</dbReference>
<dbReference type="EMBL" id="MRTF01000012">
    <property type="protein sequence ID" value="OME88831.1"/>
    <property type="molecule type" value="Genomic_DNA"/>
</dbReference>
<dbReference type="PANTHER" id="PTHR46383">
    <property type="entry name" value="ASPARTATE AMINOTRANSFERASE"/>
    <property type="match status" value="1"/>
</dbReference>
<dbReference type="InterPro" id="IPR015421">
    <property type="entry name" value="PyrdxlP-dep_Trfase_major"/>
</dbReference>
<dbReference type="InterPro" id="IPR004838">
    <property type="entry name" value="NHTrfase_class1_PyrdxlP-BS"/>
</dbReference>
<dbReference type="CDD" id="cd00609">
    <property type="entry name" value="AAT_like"/>
    <property type="match status" value="1"/>
</dbReference>
<dbReference type="InterPro" id="IPR015424">
    <property type="entry name" value="PyrdxlP-dep_Trfase"/>
</dbReference>
<dbReference type="RefSeq" id="WP_076325659.1">
    <property type="nucleotide sequence ID" value="NZ_MRTF01000012.1"/>
</dbReference>
<feature type="domain" description="Aminotransferase class I/classII large" evidence="7">
    <location>
        <begin position="32"/>
        <end position="380"/>
    </location>
</feature>
<dbReference type="PROSITE" id="PS00105">
    <property type="entry name" value="AA_TRANSFER_CLASS_1"/>
    <property type="match status" value="1"/>
</dbReference>
<dbReference type="SUPFAM" id="SSF53383">
    <property type="entry name" value="PLP-dependent transferases"/>
    <property type="match status" value="1"/>
</dbReference>
<dbReference type="PANTHER" id="PTHR46383:SF3">
    <property type="entry name" value="ASPARTATE AMINOTRANSFERASE-RELATED"/>
    <property type="match status" value="1"/>
</dbReference>
<evidence type="ECO:0000313" key="8">
    <source>
        <dbReference type="EMBL" id="OME88831.1"/>
    </source>
</evidence>
<dbReference type="GO" id="GO:0006520">
    <property type="term" value="P:amino acid metabolic process"/>
    <property type="evidence" value="ECO:0007669"/>
    <property type="project" value="InterPro"/>
</dbReference>
<dbReference type="GO" id="GO:0008483">
    <property type="term" value="F:transaminase activity"/>
    <property type="evidence" value="ECO:0007669"/>
    <property type="project" value="UniProtKB-KW"/>
</dbReference>
<evidence type="ECO:0000256" key="4">
    <source>
        <dbReference type="ARBA" id="ARBA00022679"/>
    </source>
</evidence>
<reference evidence="8 9" key="1">
    <citation type="submission" date="2016-11" db="EMBL/GenBank/DDBJ databases">
        <title>Paenibacillus species isolates.</title>
        <authorList>
            <person name="Beno S.M."/>
        </authorList>
    </citation>
    <scope>NUCLEOTIDE SEQUENCE [LARGE SCALE GENOMIC DNA]</scope>
    <source>
        <strain evidence="8 9">FSL F4-0100</strain>
    </source>
</reference>
<proteinExistence type="inferred from homology"/>
<evidence type="ECO:0000259" key="7">
    <source>
        <dbReference type="Pfam" id="PF00155"/>
    </source>
</evidence>
<dbReference type="InterPro" id="IPR015422">
    <property type="entry name" value="PyrdxlP-dep_Trfase_small"/>
</dbReference>
<keyword evidence="4 6" id="KW-0808">Transferase</keyword>
<sequence>MNTTSSFLTSTVQVMPPSGIRQFFNAAEADDDVISLGVGEPDFVTPSCAIEACKRALEHGRTMYTPNEGLMELREGIAEYLDTGFQLQYEPTREILVTVGGSEAIDLTLRALISPGDEIIIPVPGYVAYAPLVQLNGGTVVELELSAEHNFKLTADALQKAITPRTKAIVVNFPSNPTGAVMTYEDWLPIAHLAVTHNLVVISDEMYAELTYGRTHTSIASLPRMRERTIVIGGFSKAFAMTGWRVGYLCGDSHLVSAMVKIHQYTALCAPIMGQIAALECLRNGLGDRDVMKRAYDERRKMFVQGLTDIGLSCRDPQGAFYAFPSISGTGLGSQQFAERLLREAKVAVVPGHVFGAGGEGFIRCSYATSSDQLSEALDRMERWLRTHASADRGLPTLQNS</sequence>